<feature type="compositionally biased region" description="Low complexity" evidence="2">
    <location>
        <begin position="457"/>
        <end position="487"/>
    </location>
</feature>
<dbReference type="Proteomes" id="UP000463961">
    <property type="component" value="Chromosome"/>
</dbReference>
<dbReference type="GO" id="GO:0000270">
    <property type="term" value="P:peptidoglycan metabolic process"/>
    <property type="evidence" value="ECO:0007669"/>
    <property type="project" value="InterPro"/>
</dbReference>
<feature type="region of interest" description="Disordered" evidence="2">
    <location>
        <begin position="377"/>
        <end position="487"/>
    </location>
</feature>
<feature type="compositionally biased region" description="Polar residues" evidence="2">
    <location>
        <begin position="386"/>
        <end position="396"/>
    </location>
</feature>
<dbReference type="GO" id="GO:0008933">
    <property type="term" value="F:peptidoglycan lytic transglycosylase activity"/>
    <property type="evidence" value="ECO:0007669"/>
    <property type="project" value="InterPro"/>
</dbReference>
<dbReference type="EMBL" id="AP022345">
    <property type="protein sequence ID" value="BBU69402.1"/>
    <property type="molecule type" value="Genomic_DNA"/>
</dbReference>
<reference evidence="5" key="1">
    <citation type="submission" date="2020-01" db="EMBL/GenBank/DDBJ databases">
        <title>Phosphoaccumulans saitamaens gen. nov., sp. nov., a polyphosphate accumulating bacterium isolated from surface river water.</title>
        <authorList>
            <person name="Watanabe K."/>
            <person name="Suda W."/>
        </authorList>
    </citation>
    <scope>NUCLEOTIDE SEQUENCE [LARGE SCALE GENOMIC DNA]</scope>
    <source>
        <strain evidence="5">ICHIAU1</strain>
    </source>
</reference>
<dbReference type="PROSITE" id="PS00922">
    <property type="entry name" value="TRANSGLYCOSYLASE"/>
    <property type="match status" value="1"/>
</dbReference>
<dbReference type="PANTHER" id="PTHR37423:SF2">
    <property type="entry name" value="MEMBRANE-BOUND LYTIC MUREIN TRANSGLYCOSYLASE C"/>
    <property type="match status" value="1"/>
</dbReference>
<accession>A0A679HTJ3</accession>
<comment type="similarity">
    <text evidence="1">Belongs to the transglycosylase Slt family.</text>
</comment>
<keyword evidence="3" id="KW-0732">Signal</keyword>
<dbReference type="PROSITE" id="PS51782">
    <property type="entry name" value="LYSM"/>
    <property type="match status" value="1"/>
</dbReference>
<dbReference type="Pfam" id="PF01476">
    <property type="entry name" value="LysM"/>
    <property type="match status" value="1"/>
</dbReference>
<feature type="chain" id="PRO_5043658113" evidence="3">
    <location>
        <begin position="22"/>
        <end position="487"/>
    </location>
</feature>
<dbReference type="InterPro" id="IPR008258">
    <property type="entry name" value="Transglycosylase_SLT_dom_1"/>
</dbReference>
<dbReference type="PANTHER" id="PTHR37423">
    <property type="entry name" value="SOLUBLE LYTIC MUREIN TRANSGLYCOSYLASE-RELATED"/>
    <property type="match status" value="1"/>
</dbReference>
<dbReference type="InterPro" id="IPR000189">
    <property type="entry name" value="Transglyc_AS"/>
</dbReference>
<proteinExistence type="inferred from homology"/>
<dbReference type="CDD" id="cd16894">
    <property type="entry name" value="MltD-like"/>
    <property type="match status" value="1"/>
</dbReference>
<dbReference type="OrthoDB" id="9815002at2"/>
<keyword evidence="5" id="KW-1185">Reference proteome</keyword>
<gene>
    <name evidence="4" type="ORF">ICHIAU1_16850</name>
</gene>
<feature type="compositionally biased region" description="Basic and acidic residues" evidence="2">
    <location>
        <begin position="425"/>
        <end position="456"/>
    </location>
</feature>
<dbReference type="Gene3D" id="3.10.350.10">
    <property type="entry name" value="LysM domain"/>
    <property type="match status" value="1"/>
</dbReference>
<organism evidence="4 5">
    <name type="scientific">Fluviibacter phosphoraccumulans</name>
    <dbReference type="NCBI Taxonomy" id="1751046"/>
    <lineage>
        <taxon>Bacteria</taxon>
        <taxon>Pseudomonadati</taxon>
        <taxon>Pseudomonadota</taxon>
        <taxon>Betaproteobacteria</taxon>
        <taxon>Rhodocyclales</taxon>
        <taxon>Fluviibacteraceae</taxon>
        <taxon>Fluviibacter</taxon>
    </lineage>
</organism>
<evidence type="ECO:0000313" key="4">
    <source>
        <dbReference type="EMBL" id="BBU69402.1"/>
    </source>
</evidence>
<dbReference type="GO" id="GO:0016020">
    <property type="term" value="C:membrane"/>
    <property type="evidence" value="ECO:0007669"/>
    <property type="project" value="InterPro"/>
</dbReference>
<evidence type="ECO:0000256" key="2">
    <source>
        <dbReference type="SAM" id="MobiDB-lite"/>
    </source>
</evidence>
<evidence type="ECO:0000256" key="1">
    <source>
        <dbReference type="ARBA" id="ARBA00007734"/>
    </source>
</evidence>
<dbReference type="InterPro" id="IPR023346">
    <property type="entry name" value="Lysozyme-like_dom_sf"/>
</dbReference>
<dbReference type="SUPFAM" id="SSF54106">
    <property type="entry name" value="LysM domain"/>
    <property type="match status" value="1"/>
</dbReference>
<evidence type="ECO:0000313" key="5">
    <source>
        <dbReference type="Proteomes" id="UP000463961"/>
    </source>
</evidence>
<dbReference type="InterPro" id="IPR036779">
    <property type="entry name" value="LysM_dom_sf"/>
</dbReference>
<dbReference type="InterPro" id="IPR018392">
    <property type="entry name" value="LysM"/>
</dbReference>
<dbReference type="RefSeq" id="WP_162049887.1">
    <property type="nucleotide sequence ID" value="NZ_AP019011.1"/>
</dbReference>
<evidence type="ECO:0000256" key="3">
    <source>
        <dbReference type="SAM" id="SignalP"/>
    </source>
</evidence>
<dbReference type="Pfam" id="PF01464">
    <property type="entry name" value="SLT"/>
    <property type="match status" value="1"/>
</dbReference>
<dbReference type="AlphaFoldDB" id="A0A679HTJ3"/>
<sequence>MLLRAILTAVLLSTLATPIMAAAVPDQSTGVVAPDKSPISWTRAVNTRPGREAPDLMERLRDGFGMPDLNNELVQKYQNYYMQHPAAMRRLLDNGRRYAYYVLEELERRGMPSELALLPMVESSYNPKALSPARAAGLWQFIPSTGRSYGLSQSWWEDNRRDVVSSTGAALDYLSYLYSLMGDWHLALASYNWGEGSVGRAVAKNQAQGMATGYDDLRMPAETKNYVPRLQAIKNILRDPQLVAQMNLPVLPNRPYFESVALYGKHIDLDTVAKLANISVDEVKALNPEHSRPVMKVETINLPKDRVSQFKSNLNAYQESEKPLSRWGSYTVQPGEKAERIAGKFNMSLSQLQEANGVSMKSLSKPGQPLLVLSNPAAEQTPGAASLTSLNENTPVNVAETPDKPASKAIPAHADAVSTKTKASTAKEDKSSKTQKSNKSEKSDKTPKTTKPEKSAAKTTSASSSKPAAKTATGSKPATKPTAAQKK</sequence>
<name>A0A679HTJ3_9RHOO</name>
<dbReference type="Gene3D" id="1.10.530.10">
    <property type="match status" value="1"/>
</dbReference>
<feature type="signal peptide" evidence="3">
    <location>
        <begin position="1"/>
        <end position="21"/>
    </location>
</feature>
<dbReference type="CDD" id="cd00118">
    <property type="entry name" value="LysM"/>
    <property type="match status" value="1"/>
</dbReference>
<dbReference type="SUPFAM" id="SSF53955">
    <property type="entry name" value="Lysozyme-like"/>
    <property type="match status" value="1"/>
</dbReference>
<protein>
    <submittedName>
        <fullName evidence="4">Lytic transglycosylase</fullName>
    </submittedName>
</protein>